<dbReference type="Proteomes" id="UP001501470">
    <property type="component" value="Unassembled WGS sequence"/>
</dbReference>
<keyword evidence="2" id="KW-1185">Reference proteome</keyword>
<evidence type="ECO:0000313" key="2">
    <source>
        <dbReference type="Proteomes" id="UP001501470"/>
    </source>
</evidence>
<proteinExistence type="predicted"/>
<reference evidence="1 2" key="1">
    <citation type="journal article" date="2019" name="Int. J. Syst. Evol. Microbiol.">
        <title>The Global Catalogue of Microorganisms (GCM) 10K type strain sequencing project: providing services to taxonomists for standard genome sequencing and annotation.</title>
        <authorList>
            <consortium name="The Broad Institute Genomics Platform"/>
            <consortium name="The Broad Institute Genome Sequencing Center for Infectious Disease"/>
            <person name="Wu L."/>
            <person name="Ma J."/>
        </authorList>
    </citation>
    <scope>NUCLEOTIDE SEQUENCE [LARGE SCALE GENOMIC DNA]</scope>
    <source>
        <strain evidence="1 2">JCM 15933</strain>
    </source>
</reference>
<name>A0ABN1ZVW6_9ACTN</name>
<dbReference type="RefSeq" id="WP_344501403.1">
    <property type="nucleotide sequence ID" value="NZ_BAAAQD010000002.1"/>
</dbReference>
<accession>A0ABN1ZVW6</accession>
<comment type="caution">
    <text evidence="1">The sequence shown here is derived from an EMBL/GenBank/DDBJ whole genome shotgun (WGS) entry which is preliminary data.</text>
</comment>
<dbReference type="EMBL" id="BAAAQD010000002">
    <property type="protein sequence ID" value="GAA1505549.1"/>
    <property type="molecule type" value="Genomic_DNA"/>
</dbReference>
<evidence type="ECO:0008006" key="3">
    <source>
        <dbReference type="Google" id="ProtNLM"/>
    </source>
</evidence>
<organism evidence="1 2">
    <name type="scientific">Dactylosporangium maewongense</name>
    <dbReference type="NCBI Taxonomy" id="634393"/>
    <lineage>
        <taxon>Bacteria</taxon>
        <taxon>Bacillati</taxon>
        <taxon>Actinomycetota</taxon>
        <taxon>Actinomycetes</taxon>
        <taxon>Micromonosporales</taxon>
        <taxon>Micromonosporaceae</taxon>
        <taxon>Dactylosporangium</taxon>
    </lineage>
</organism>
<sequence length="129" mass="13819">MALKGGSRFSIRFEDVFPAGCVLVPDSIVEAQDYNEATKARTPALDKLTGQRVWTVRVLDMDPDLAGRAREVAVKVSAPVQPVPDNGAPFAPVEFEGMTVTPYVGPTGRLAYSYRATGFKSSTAARKAA</sequence>
<evidence type="ECO:0000313" key="1">
    <source>
        <dbReference type="EMBL" id="GAA1505549.1"/>
    </source>
</evidence>
<gene>
    <name evidence="1" type="ORF">GCM10009827_018960</name>
</gene>
<protein>
    <recommendedName>
        <fullName evidence="3">Plasmid replication, integration and excision activator</fullName>
    </recommendedName>
</protein>